<evidence type="ECO:0000256" key="5">
    <source>
        <dbReference type="ARBA" id="ARBA00022989"/>
    </source>
</evidence>
<dbReference type="HOGENOM" id="CLU_280474_0_0_1"/>
<evidence type="ECO:0000256" key="1">
    <source>
        <dbReference type="ARBA" id="ARBA00004141"/>
    </source>
</evidence>
<dbReference type="GO" id="GO:0016020">
    <property type="term" value="C:membrane"/>
    <property type="evidence" value="ECO:0007669"/>
    <property type="project" value="UniProtKB-SubCell"/>
</dbReference>
<feature type="compositionally biased region" description="Low complexity" evidence="10">
    <location>
        <begin position="732"/>
        <end position="749"/>
    </location>
</feature>
<evidence type="ECO:0000256" key="9">
    <source>
        <dbReference type="PROSITE-ProRule" id="PRU00282"/>
    </source>
</evidence>
<dbReference type="InterPro" id="IPR007232">
    <property type="entry name" value="Rad52_Rad59_Rad22"/>
</dbReference>
<evidence type="ECO:0000256" key="8">
    <source>
        <dbReference type="ARBA" id="ARBA00023204"/>
    </source>
</evidence>
<dbReference type="GO" id="GO:0006312">
    <property type="term" value="P:mitotic recombination"/>
    <property type="evidence" value="ECO:0007669"/>
    <property type="project" value="TreeGrafter"/>
</dbReference>
<keyword evidence="7" id="KW-0233">DNA recombination</keyword>
<dbReference type="OrthoDB" id="206565at2759"/>
<dbReference type="SUPFAM" id="SSF54768">
    <property type="entry name" value="dsRNA-binding domain-like"/>
    <property type="match status" value="1"/>
</dbReference>
<dbReference type="PANTHER" id="PTHR12132:SF1">
    <property type="entry name" value="DNA REPAIR PROTEIN RAD52 HOMOLOG"/>
    <property type="match status" value="1"/>
</dbReference>
<feature type="region of interest" description="Disordered" evidence="10">
    <location>
        <begin position="131"/>
        <end position="177"/>
    </location>
</feature>
<evidence type="ECO:0000256" key="7">
    <source>
        <dbReference type="ARBA" id="ARBA00023172"/>
    </source>
</evidence>
<keyword evidence="6 9" id="KW-0472">Membrane</keyword>
<dbReference type="PROSITE" id="PS50920">
    <property type="entry name" value="SOLCAR"/>
    <property type="match status" value="3"/>
</dbReference>
<dbReference type="Proteomes" id="UP000014071">
    <property type="component" value="Unassembled WGS sequence"/>
</dbReference>
<dbReference type="eggNOG" id="KOG4141">
    <property type="taxonomic scope" value="Eukaryota"/>
</dbReference>
<dbReference type="GO" id="GO:0045002">
    <property type="term" value="P:double-strand break repair via single-strand annealing"/>
    <property type="evidence" value="ECO:0007669"/>
    <property type="project" value="TreeGrafter"/>
</dbReference>
<gene>
    <name evidence="11" type="ORF">PHSY_003466</name>
</gene>
<evidence type="ECO:0000256" key="4">
    <source>
        <dbReference type="ARBA" id="ARBA00022763"/>
    </source>
</evidence>
<dbReference type="GeneID" id="24108754"/>
<feature type="region of interest" description="Disordered" evidence="10">
    <location>
        <begin position="394"/>
        <end position="512"/>
    </location>
</feature>
<feature type="compositionally biased region" description="Basic and acidic residues" evidence="10">
    <location>
        <begin position="404"/>
        <end position="414"/>
    </location>
</feature>
<dbReference type="Gene3D" id="1.50.40.10">
    <property type="entry name" value="Mitochondrial carrier domain"/>
    <property type="match status" value="1"/>
</dbReference>
<keyword evidence="4" id="KW-0227">DNA damage</keyword>
<dbReference type="Gene3D" id="3.30.390.80">
    <property type="entry name" value="DNA repair protein Rad52/59/22"/>
    <property type="match status" value="1"/>
</dbReference>
<dbReference type="GO" id="GO:0005634">
    <property type="term" value="C:nucleus"/>
    <property type="evidence" value="ECO:0007669"/>
    <property type="project" value="TreeGrafter"/>
</dbReference>
<keyword evidence="8" id="KW-0234">DNA repair</keyword>
<dbReference type="eggNOG" id="KOG0754">
    <property type="taxonomic scope" value="Eukaryota"/>
</dbReference>
<dbReference type="SUPFAM" id="SSF103506">
    <property type="entry name" value="Mitochondrial carrier"/>
    <property type="match status" value="1"/>
</dbReference>
<evidence type="ECO:0000256" key="10">
    <source>
        <dbReference type="SAM" id="MobiDB-lite"/>
    </source>
</evidence>
<evidence type="ECO:0000313" key="12">
    <source>
        <dbReference type="Proteomes" id="UP000014071"/>
    </source>
</evidence>
<feature type="compositionally biased region" description="Low complexity" evidence="10">
    <location>
        <begin position="462"/>
        <end position="477"/>
    </location>
</feature>
<dbReference type="InterPro" id="IPR042525">
    <property type="entry name" value="Rad52_Rad59_Rad22_sf"/>
</dbReference>
<feature type="compositionally biased region" description="Basic and acidic residues" evidence="10">
    <location>
        <begin position="653"/>
        <end position="662"/>
    </location>
</feature>
<keyword evidence="12" id="KW-1185">Reference proteome</keyword>
<feature type="region of interest" description="Disordered" evidence="10">
    <location>
        <begin position="1"/>
        <end position="22"/>
    </location>
</feature>
<dbReference type="AlphaFoldDB" id="R9P387"/>
<organism evidence="11 12">
    <name type="scientific">Pseudozyma hubeiensis (strain SY62)</name>
    <name type="common">Yeast</name>
    <dbReference type="NCBI Taxonomy" id="1305764"/>
    <lineage>
        <taxon>Eukaryota</taxon>
        <taxon>Fungi</taxon>
        <taxon>Dikarya</taxon>
        <taxon>Basidiomycota</taxon>
        <taxon>Ustilaginomycotina</taxon>
        <taxon>Ustilaginomycetes</taxon>
        <taxon>Ustilaginales</taxon>
        <taxon>Ustilaginaceae</taxon>
        <taxon>Pseudozyma</taxon>
    </lineage>
</organism>
<comment type="similarity">
    <text evidence="2">Belongs to the RAD52 family.</text>
</comment>
<feature type="repeat" description="Solcar" evidence="9">
    <location>
        <begin position="902"/>
        <end position="988"/>
    </location>
</feature>
<dbReference type="RefSeq" id="XP_012189475.1">
    <property type="nucleotide sequence ID" value="XM_012334085.1"/>
</dbReference>
<comment type="subcellular location">
    <subcellularLocation>
        <location evidence="1">Membrane</location>
        <topology evidence="1">Multi-pass membrane protein</topology>
    </subcellularLocation>
</comment>
<feature type="repeat" description="Solcar" evidence="9">
    <location>
        <begin position="997"/>
        <end position="1086"/>
    </location>
</feature>
<dbReference type="InterPro" id="IPR023395">
    <property type="entry name" value="MCP_dom_sf"/>
</dbReference>
<accession>R9P387</accession>
<keyword evidence="3 9" id="KW-0812">Transmembrane</keyword>
<name>R9P387_PSEHS</name>
<feature type="region of interest" description="Disordered" evidence="10">
    <location>
        <begin position="533"/>
        <end position="559"/>
    </location>
</feature>
<evidence type="ECO:0000256" key="6">
    <source>
        <dbReference type="ARBA" id="ARBA00023136"/>
    </source>
</evidence>
<feature type="repeat" description="Solcar" evidence="9">
    <location>
        <begin position="799"/>
        <end position="892"/>
    </location>
</feature>
<sequence length="1120" mass="120032">MSGRKAEEEDADDEEADEINADQVSRREGAMCVCVWFPVPSNPVVASPFRYALHDSVVIESQRRILHVTVLLFCLDRNCKLEPPSISQRAHDDFPDLASASWPSACDPSMNSAAAHSAKLIAEFEKLQQDRQQVVSEYPSQHPFGASEPGPFGGGSEGATIDRQDHHSTSSRTANRDDAFAADNEMSNFADWDSGYAGADTAEIAQYGAAEAGPSTSRHPRALTQYDYPGGWGAQTFNGVGGLTQDSASRVATLQAKLNQRLGPEYLSQRPGPGGGKKLTYIEGWKLVDLANEVFGFNGWSTTIVRLDVDFLDCSPDGTRFNAGVSCVVRVTLRDGAFHEDIGYGSAENARQKHAALEKGKKEAVTDATKRALKNFGKLLGNCTYDHQYSANALKVSNPPPKFDASELHRRPELRPPPTAAPQPPPSAPAPARMNPPQPQPQPQPQLQPGRSTNPPVPQPAPRAAAVAANGHDANTAQESGRRGTNVAPPQQPITTNASNSTTKSGNDTNASKDEILERQQRSMLARQAFLERQQAETRKAGPTESHQIVTNANGGGQRATTAAAEVEFGSDSFDDGLNDVLAGYDETSMGDAEAASRALEMEIDEAQRPHHPAELEDVEDTSGSVLHPNYGGADDSGVAFADGSNAMQIKQEKVKTHEVRRSTSPVKQVKMEATRAPRRAGSVGRFVSPPPQVVAAGASAAPSRGVFKAGATLAPGSGAYTSGANLMRNGTSSLSAASTGASASRTAGMNAPSRRMHSTTLDGMGGVEGAAGSVATAGRATGEPTNHGYVSGDSLRGIKRPNEFTAGAIAGVTELLCLYPLDVVKTRMQLQGKAVAGAAAGEHYNGMMDAFRKIIASEGAGRLYRGLVPPLMLEAPKRAVKFAANDFWGKTYRSLTGQEKMTQSLSVLTGCSAGATESIVVVPFELVKIRLQDKAQAHLYTGPMDVVSKIVKADGLLGLYAGLESTFWRHVLWNGGYFSVIFALRAQMPKAETKTQQLRNDFLCGAVGGAVGTVFNTPADVVKSRIQNTPNVKGVPRKYNWTFPSMAMIAKEEGFGLSFIYRTQFHPPAKPPAIGDPVLSPLRYYPKLVYRYLKRFFFFDRFSQRSRMDHIASLTILGS</sequence>
<dbReference type="InterPro" id="IPR041247">
    <property type="entry name" value="Rad52_fam"/>
</dbReference>
<dbReference type="GO" id="GO:0000724">
    <property type="term" value="P:double-strand break repair via homologous recombination"/>
    <property type="evidence" value="ECO:0007669"/>
    <property type="project" value="TreeGrafter"/>
</dbReference>
<dbReference type="Pfam" id="PF04098">
    <property type="entry name" value="Rad52_Rad22"/>
    <property type="match status" value="1"/>
</dbReference>
<dbReference type="InterPro" id="IPR018108">
    <property type="entry name" value="MCP_transmembrane"/>
</dbReference>
<dbReference type="PANTHER" id="PTHR12132">
    <property type="entry name" value="DNA REPAIR AND RECOMBINATION PROTEIN RAD52, RAD59"/>
    <property type="match status" value="1"/>
</dbReference>
<dbReference type="EMBL" id="DF238799">
    <property type="protein sequence ID" value="GAC95888.1"/>
    <property type="molecule type" value="Genomic_DNA"/>
</dbReference>
<evidence type="ECO:0000313" key="11">
    <source>
        <dbReference type="EMBL" id="GAC95888.1"/>
    </source>
</evidence>
<dbReference type="FunFam" id="3.30.390.80:FF:000001">
    <property type="entry name" value="DNA repair protein RAD52 homolog"/>
    <property type="match status" value="1"/>
</dbReference>
<evidence type="ECO:0000256" key="3">
    <source>
        <dbReference type="ARBA" id="ARBA00022692"/>
    </source>
</evidence>
<feature type="compositionally biased region" description="Acidic residues" evidence="10">
    <location>
        <begin position="8"/>
        <end position="20"/>
    </location>
</feature>
<proteinExistence type="inferred from homology"/>
<dbReference type="Pfam" id="PF00153">
    <property type="entry name" value="Mito_carr"/>
    <property type="match status" value="3"/>
</dbReference>
<evidence type="ECO:0000256" key="2">
    <source>
        <dbReference type="ARBA" id="ARBA00006638"/>
    </source>
</evidence>
<reference evidence="12" key="1">
    <citation type="journal article" date="2013" name="Genome Announc.">
        <title>Draft genome sequence of the basidiomycetous yeast-like fungus Pseudozyma hubeiensis SY62, which produces an abundant amount of the biosurfactant mannosylerythritol lipids.</title>
        <authorList>
            <person name="Konishi M."/>
            <person name="Hatada Y."/>
            <person name="Horiuchi J."/>
        </authorList>
    </citation>
    <scope>NUCLEOTIDE SEQUENCE [LARGE SCALE GENOMIC DNA]</scope>
    <source>
        <strain evidence="12">SY62</strain>
    </source>
</reference>
<feature type="compositionally biased region" description="Pro residues" evidence="10">
    <location>
        <begin position="415"/>
        <end position="446"/>
    </location>
</feature>
<feature type="region of interest" description="Disordered" evidence="10">
    <location>
        <begin position="653"/>
        <end position="687"/>
    </location>
</feature>
<dbReference type="GO" id="GO:0003697">
    <property type="term" value="F:single-stranded DNA binding"/>
    <property type="evidence" value="ECO:0007669"/>
    <property type="project" value="UniProtKB-ARBA"/>
</dbReference>
<feature type="region of interest" description="Disordered" evidence="10">
    <location>
        <begin position="732"/>
        <end position="756"/>
    </location>
</feature>
<feature type="compositionally biased region" description="Polar residues" evidence="10">
    <location>
        <begin position="493"/>
        <end position="510"/>
    </location>
</feature>
<feature type="compositionally biased region" description="Basic and acidic residues" evidence="10">
    <location>
        <begin position="160"/>
        <end position="177"/>
    </location>
</feature>
<keyword evidence="5" id="KW-1133">Transmembrane helix</keyword>
<protein>
    <submittedName>
        <fullName evidence="11">2-oxodicarboxylate carrier 2</fullName>
    </submittedName>
</protein>